<organism evidence="1 2">
    <name type="scientific">Pseudonocardia aurantiaca</name>
    <dbReference type="NCBI Taxonomy" id="75290"/>
    <lineage>
        <taxon>Bacteria</taxon>
        <taxon>Bacillati</taxon>
        <taxon>Actinomycetota</taxon>
        <taxon>Actinomycetes</taxon>
        <taxon>Pseudonocardiales</taxon>
        <taxon>Pseudonocardiaceae</taxon>
        <taxon>Pseudonocardia</taxon>
    </lineage>
</organism>
<evidence type="ECO:0008006" key="3">
    <source>
        <dbReference type="Google" id="ProtNLM"/>
    </source>
</evidence>
<accession>A0ABW4FDD4</accession>
<proteinExistence type="predicted"/>
<protein>
    <recommendedName>
        <fullName evidence="3">Lipoprotein</fullName>
    </recommendedName>
</protein>
<name>A0ABW4FDD4_9PSEU</name>
<evidence type="ECO:0000313" key="2">
    <source>
        <dbReference type="Proteomes" id="UP001597145"/>
    </source>
</evidence>
<comment type="caution">
    <text evidence="1">The sequence shown here is derived from an EMBL/GenBank/DDBJ whole genome shotgun (WGS) entry which is preliminary data.</text>
</comment>
<keyword evidence="2" id="KW-1185">Reference proteome</keyword>
<dbReference type="EMBL" id="JBHUCP010000001">
    <property type="protein sequence ID" value="MFD1528245.1"/>
    <property type="molecule type" value="Genomic_DNA"/>
</dbReference>
<evidence type="ECO:0000313" key="1">
    <source>
        <dbReference type="EMBL" id="MFD1528245.1"/>
    </source>
</evidence>
<dbReference type="Proteomes" id="UP001597145">
    <property type="component" value="Unassembled WGS sequence"/>
</dbReference>
<dbReference type="PROSITE" id="PS51257">
    <property type="entry name" value="PROKAR_LIPOPROTEIN"/>
    <property type="match status" value="1"/>
</dbReference>
<gene>
    <name evidence="1" type="ORF">ACFSCY_02200</name>
</gene>
<sequence>MACRSDPAGRLRRVALGLLLAATALLTACGGPAYTYVTNSDDRTYLRVPNSWQPIDTAALGAALGLDPSTTTRAQGFWLAGYDADASPSTAHILGPHSPAPAMFIGVQDVPPQLRGQVSLDVLRDFFRPVSNSGRQRAAANPMSPYSAFALMSDEVLTPGAGLRGVHSVYQYRIQGGPAQVFDQTLYVNDDASKLFMLYVRCSTQCYADRQQEITSVVSSFTVRENP</sequence>
<dbReference type="RefSeq" id="WP_343972679.1">
    <property type="nucleotide sequence ID" value="NZ_BAAAJG010000003.1"/>
</dbReference>
<reference evidence="2" key="1">
    <citation type="journal article" date="2019" name="Int. J. Syst. Evol. Microbiol.">
        <title>The Global Catalogue of Microorganisms (GCM) 10K type strain sequencing project: providing services to taxonomists for standard genome sequencing and annotation.</title>
        <authorList>
            <consortium name="The Broad Institute Genomics Platform"/>
            <consortium name="The Broad Institute Genome Sequencing Center for Infectious Disease"/>
            <person name="Wu L."/>
            <person name="Ma J."/>
        </authorList>
    </citation>
    <scope>NUCLEOTIDE SEQUENCE [LARGE SCALE GENOMIC DNA]</scope>
    <source>
        <strain evidence="2">JCM 12165</strain>
    </source>
</reference>